<evidence type="ECO:0000313" key="3">
    <source>
        <dbReference type="Proteomes" id="UP000194422"/>
    </source>
</evidence>
<name>A0A7D8D2X8_9BACI</name>
<reference evidence="2 3" key="1">
    <citation type="submission" date="2017-04" db="EMBL/GenBank/DDBJ databases">
        <authorList>
            <person name="Criscuolo A."/>
        </authorList>
    </citation>
    <scope>NUCLEOTIDE SEQUENCE [LARGE SCALE GENOMIC DNA]</scope>
    <source>
        <strain evidence="2">16-00174</strain>
    </source>
</reference>
<accession>A0A7D8D2X8</accession>
<evidence type="ECO:0000256" key="1">
    <source>
        <dbReference type="SAM" id="MobiDB-lite"/>
    </source>
</evidence>
<feature type="compositionally biased region" description="Basic and acidic residues" evidence="1">
    <location>
        <begin position="1"/>
        <end position="11"/>
    </location>
</feature>
<sequence length="40" mass="4539">MEHVRTMDTKPQKGMGIGKGVKSKKNSTAISIFHSFYNRK</sequence>
<dbReference type="AlphaFoldDB" id="A0A7D8D2X8"/>
<protein>
    <submittedName>
        <fullName evidence="2">Uncharacterized protein</fullName>
    </submittedName>
</protein>
<gene>
    <name evidence="2" type="ORF">BACERE00174_02155</name>
</gene>
<proteinExistence type="predicted"/>
<organism evidence="2 3">
    <name type="scientific">Bacillus paranthracis</name>
    <dbReference type="NCBI Taxonomy" id="2026186"/>
    <lineage>
        <taxon>Bacteria</taxon>
        <taxon>Bacillati</taxon>
        <taxon>Bacillota</taxon>
        <taxon>Bacilli</taxon>
        <taxon>Bacillales</taxon>
        <taxon>Bacillaceae</taxon>
        <taxon>Bacillus</taxon>
        <taxon>Bacillus cereus group</taxon>
    </lineage>
</organism>
<dbReference type="EMBL" id="FWYW01000063">
    <property type="protein sequence ID" value="SMD89514.1"/>
    <property type="molecule type" value="Genomic_DNA"/>
</dbReference>
<dbReference type="Proteomes" id="UP000194422">
    <property type="component" value="Unassembled WGS sequence"/>
</dbReference>
<evidence type="ECO:0000313" key="2">
    <source>
        <dbReference type="EMBL" id="SMD89514.1"/>
    </source>
</evidence>
<feature type="region of interest" description="Disordered" evidence="1">
    <location>
        <begin position="1"/>
        <end position="24"/>
    </location>
</feature>
<comment type="caution">
    <text evidence="2">The sequence shown here is derived from an EMBL/GenBank/DDBJ whole genome shotgun (WGS) entry which is preliminary data.</text>
</comment>